<feature type="domain" description="BTB" evidence="1">
    <location>
        <begin position="34"/>
        <end position="101"/>
    </location>
</feature>
<keyword evidence="3" id="KW-1185">Reference proteome</keyword>
<comment type="caution">
    <text evidence="2">The sequence shown here is derived from an EMBL/GenBank/DDBJ whole genome shotgun (WGS) entry which is preliminary data.</text>
</comment>
<dbReference type="SMART" id="SM00225">
    <property type="entry name" value="BTB"/>
    <property type="match status" value="1"/>
</dbReference>
<protein>
    <submittedName>
        <fullName evidence="2">Kelch-like protein 38</fullName>
    </submittedName>
</protein>
<proteinExistence type="predicted"/>
<dbReference type="InterPro" id="IPR011333">
    <property type="entry name" value="SKP1/BTB/POZ_sf"/>
</dbReference>
<accession>A0AAV4CIY4</accession>
<gene>
    <name evidence="2" type="ORF">PoB_005926900</name>
</gene>
<dbReference type="PROSITE" id="PS50097">
    <property type="entry name" value="BTB"/>
    <property type="match status" value="1"/>
</dbReference>
<evidence type="ECO:0000259" key="1">
    <source>
        <dbReference type="PROSITE" id="PS50097"/>
    </source>
</evidence>
<dbReference type="EMBL" id="BLXT01006675">
    <property type="protein sequence ID" value="GFO32764.1"/>
    <property type="molecule type" value="Genomic_DNA"/>
</dbReference>
<sequence>MEGAVLYPDTSTTGHRHVHIVLDFAAYKDSSILTDVTVVVGATEFKCHRSILAAASDFFKAALTCGLREDCEGKITLKEIDENTFSTILTCMYTGKIELTQKNLPDIWRAAHMLQIAPVVKECEELFETVLRVDNCFELFFQVKLLNDKFRRRLLDLIADNFVHLRGPSNFNRFDAEDMKYLICSDKLNLAHEVLLRLCYNGQKMIHAPGILMRCTNQV</sequence>
<dbReference type="Gene3D" id="3.30.710.10">
    <property type="entry name" value="Potassium Channel Kv1.1, Chain A"/>
    <property type="match status" value="1"/>
</dbReference>
<evidence type="ECO:0000313" key="2">
    <source>
        <dbReference type="EMBL" id="GFO32764.1"/>
    </source>
</evidence>
<dbReference type="Pfam" id="PF00651">
    <property type="entry name" value="BTB"/>
    <property type="match status" value="1"/>
</dbReference>
<dbReference type="CDD" id="cd18186">
    <property type="entry name" value="BTB_POZ_ZBTB_KLHL-like"/>
    <property type="match status" value="1"/>
</dbReference>
<dbReference type="Proteomes" id="UP000735302">
    <property type="component" value="Unassembled WGS sequence"/>
</dbReference>
<dbReference type="InterPro" id="IPR000210">
    <property type="entry name" value="BTB/POZ_dom"/>
</dbReference>
<evidence type="ECO:0000313" key="3">
    <source>
        <dbReference type="Proteomes" id="UP000735302"/>
    </source>
</evidence>
<dbReference type="PANTHER" id="PTHR45632">
    <property type="entry name" value="LD33804P"/>
    <property type="match status" value="1"/>
</dbReference>
<reference evidence="2 3" key="1">
    <citation type="journal article" date="2021" name="Elife">
        <title>Chloroplast acquisition without the gene transfer in kleptoplastic sea slugs, Plakobranchus ocellatus.</title>
        <authorList>
            <person name="Maeda T."/>
            <person name="Takahashi S."/>
            <person name="Yoshida T."/>
            <person name="Shimamura S."/>
            <person name="Takaki Y."/>
            <person name="Nagai Y."/>
            <person name="Toyoda A."/>
            <person name="Suzuki Y."/>
            <person name="Arimoto A."/>
            <person name="Ishii H."/>
            <person name="Satoh N."/>
            <person name="Nishiyama T."/>
            <person name="Hasebe M."/>
            <person name="Maruyama T."/>
            <person name="Minagawa J."/>
            <person name="Obokata J."/>
            <person name="Shigenobu S."/>
        </authorList>
    </citation>
    <scope>NUCLEOTIDE SEQUENCE [LARGE SCALE GENOMIC DNA]</scope>
</reference>
<dbReference type="AlphaFoldDB" id="A0AAV4CIY4"/>
<organism evidence="2 3">
    <name type="scientific">Plakobranchus ocellatus</name>
    <dbReference type="NCBI Taxonomy" id="259542"/>
    <lineage>
        <taxon>Eukaryota</taxon>
        <taxon>Metazoa</taxon>
        <taxon>Spiralia</taxon>
        <taxon>Lophotrochozoa</taxon>
        <taxon>Mollusca</taxon>
        <taxon>Gastropoda</taxon>
        <taxon>Heterobranchia</taxon>
        <taxon>Euthyneura</taxon>
        <taxon>Panpulmonata</taxon>
        <taxon>Sacoglossa</taxon>
        <taxon>Placobranchoidea</taxon>
        <taxon>Plakobranchidae</taxon>
        <taxon>Plakobranchus</taxon>
    </lineage>
</organism>
<name>A0AAV4CIY4_9GAST</name>
<dbReference type="SUPFAM" id="SSF54695">
    <property type="entry name" value="POZ domain"/>
    <property type="match status" value="1"/>
</dbReference>